<name>A0A9D4GNP7_DREPO</name>
<keyword evidence="1" id="KW-0812">Transmembrane</keyword>
<keyword evidence="2" id="KW-0732">Signal</keyword>
<dbReference type="SUPFAM" id="SSF53067">
    <property type="entry name" value="Actin-like ATPase domain"/>
    <property type="match status" value="2"/>
</dbReference>
<evidence type="ECO:0000256" key="1">
    <source>
        <dbReference type="SAM" id="Phobius"/>
    </source>
</evidence>
<dbReference type="Proteomes" id="UP000828390">
    <property type="component" value="Unassembled WGS sequence"/>
</dbReference>
<comment type="caution">
    <text evidence="3">The sequence shown here is derived from an EMBL/GenBank/DDBJ whole genome shotgun (WGS) entry which is preliminary data.</text>
</comment>
<dbReference type="AlphaFoldDB" id="A0A9D4GNP7"/>
<sequence length="777" mass="86947">MWTAFFGLFVTFLTLECTPVSGNVQVVKRKKTAIECSSNSDISFKFYSNVLKKSLTIAECDFHRKSCALLTTLHTHAYDISYTGRGGILVIRDIEEEIIGTYQCFDTYNPQNLVSTYITPSEYTATKDNNLSVPIITTEPRLRNESGHIVLGVLRDKTIECSSNVDITFRFMHNTANASVTFAECDLSKKACTISKASFHNKYNLSYTGIGGVLHINSLNNESFGTYICCATYNPSIFVSIDMIAHIMESADNTYNVTVLRENNTEIHWEKGGTHNSSPTLTIALSICGALVIIGLVCGIVWCRRKAFLFFFSDPENMEMFAPTKCSNATATYQNEDTTNTSAPLLEVTDNTPNGDSTHPITQPDDLDQFLTDAAQDVRVVAAIELGTTHSGYAYSFSNDPNNVVINKNWLSGGLYSFTATKTPTIVLLDNNGEFHSFGYDAEAHFLSLAHENKHRGWRLFSRFKMVLHDYKNCSVETTIDDIEGHPYPAIKIFTMALHFLKRHLIEALKYKLPTLIDTNIQYIVTVPAIWTVEAIAFMRESAVKAGINNERLKFVVDSVAASNWWTRLNNTDSQDITLQTPGSKFLVAKIGGATASILASQVLSEGKVKVIHEASGGPWGATNVDQQFINNLKKNLGARKFDKLRRKHIEDYYGLLRNIEKKIRSKYVLRGDDCVLDLPHSLSRKGKHKVKTAMVKTWFDSEILSFISHIETQLHENPSLREITNMILVDRFAESLYVQSKFTEVFKDLKLSVPQEPGLAVLKGAVLYGHNTDTSD</sequence>
<keyword evidence="1" id="KW-0472">Membrane</keyword>
<dbReference type="InterPro" id="IPR043129">
    <property type="entry name" value="ATPase_NBD"/>
</dbReference>
<protein>
    <submittedName>
        <fullName evidence="3">Uncharacterized protein</fullName>
    </submittedName>
</protein>
<keyword evidence="1" id="KW-1133">Transmembrane helix</keyword>
<proteinExistence type="predicted"/>
<keyword evidence="4" id="KW-1185">Reference proteome</keyword>
<evidence type="ECO:0000313" key="3">
    <source>
        <dbReference type="EMBL" id="KAH3817232.1"/>
    </source>
</evidence>
<evidence type="ECO:0000313" key="4">
    <source>
        <dbReference type="Proteomes" id="UP000828390"/>
    </source>
</evidence>
<reference evidence="3" key="1">
    <citation type="journal article" date="2019" name="bioRxiv">
        <title>The Genome of the Zebra Mussel, Dreissena polymorpha: A Resource for Invasive Species Research.</title>
        <authorList>
            <person name="McCartney M.A."/>
            <person name="Auch B."/>
            <person name="Kono T."/>
            <person name="Mallez S."/>
            <person name="Zhang Y."/>
            <person name="Obille A."/>
            <person name="Becker A."/>
            <person name="Abrahante J.E."/>
            <person name="Garbe J."/>
            <person name="Badalamenti J.P."/>
            <person name="Herman A."/>
            <person name="Mangelson H."/>
            <person name="Liachko I."/>
            <person name="Sullivan S."/>
            <person name="Sone E.D."/>
            <person name="Koren S."/>
            <person name="Silverstein K.A.T."/>
            <person name="Beckman K.B."/>
            <person name="Gohl D.M."/>
        </authorList>
    </citation>
    <scope>NUCLEOTIDE SEQUENCE</scope>
    <source>
        <strain evidence="3">Duluth1</strain>
        <tissue evidence="3">Whole animal</tissue>
    </source>
</reference>
<dbReference type="PANTHER" id="PTHR14187">
    <property type="entry name" value="ALPHA KINASE/ELONGATION FACTOR 2 KINASE"/>
    <property type="match status" value="1"/>
</dbReference>
<dbReference type="CDD" id="cd10229">
    <property type="entry name" value="ASKHA_NBD_HSP70_HSPA12"/>
    <property type="match status" value="1"/>
</dbReference>
<dbReference type="PANTHER" id="PTHR14187:SF5">
    <property type="entry name" value="HEAT SHOCK 70 KDA PROTEIN 12A"/>
    <property type="match status" value="1"/>
</dbReference>
<dbReference type="OrthoDB" id="2963168at2759"/>
<dbReference type="EMBL" id="JAIWYP010000005">
    <property type="protein sequence ID" value="KAH3817232.1"/>
    <property type="molecule type" value="Genomic_DNA"/>
</dbReference>
<evidence type="ECO:0000256" key="2">
    <source>
        <dbReference type="SAM" id="SignalP"/>
    </source>
</evidence>
<reference evidence="3" key="2">
    <citation type="submission" date="2020-11" db="EMBL/GenBank/DDBJ databases">
        <authorList>
            <person name="McCartney M.A."/>
            <person name="Auch B."/>
            <person name="Kono T."/>
            <person name="Mallez S."/>
            <person name="Becker A."/>
            <person name="Gohl D.M."/>
            <person name="Silverstein K.A.T."/>
            <person name="Koren S."/>
            <person name="Bechman K.B."/>
            <person name="Herman A."/>
            <person name="Abrahante J.E."/>
            <person name="Garbe J."/>
        </authorList>
    </citation>
    <scope>NUCLEOTIDE SEQUENCE</scope>
    <source>
        <strain evidence="3">Duluth1</strain>
        <tissue evidence="3">Whole animal</tissue>
    </source>
</reference>
<organism evidence="3 4">
    <name type="scientific">Dreissena polymorpha</name>
    <name type="common">Zebra mussel</name>
    <name type="synonym">Mytilus polymorpha</name>
    <dbReference type="NCBI Taxonomy" id="45954"/>
    <lineage>
        <taxon>Eukaryota</taxon>
        <taxon>Metazoa</taxon>
        <taxon>Spiralia</taxon>
        <taxon>Lophotrochozoa</taxon>
        <taxon>Mollusca</taxon>
        <taxon>Bivalvia</taxon>
        <taxon>Autobranchia</taxon>
        <taxon>Heteroconchia</taxon>
        <taxon>Euheterodonta</taxon>
        <taxon>Imparidentia</taxon>
        <taxon>Neoheterodontei</taxon>
        <taxon>Myida</taxon>
        <taxon>Dreissenoidea</taxon>
        <taxon>Dreissenidae</taxon>
        <taxon>Dreissena</taxon>
    </lineage>
</organism>
<feature type="chain" id="PRO_5038963590" evidence="2">
    <location>
        <begin position="23"/>
        <end position="777"/>
    </location>
</feature>
<gene>
    <name evidence="3" type="ORF">DPMN_118764</name>
</gene>
<feature type="signal peptide" evidence="2">
    <location>
        <begin position="1"/>
        <end position="22"/>
    </location>
</feature>
<dbReference type="Gene3D" id="3.30.420.40">
    <property type="match status" value="1"/>
</dbReference>
<accession>A0A9D4GNP7</accession>
<feature type="transmembrane region" description="Helical" evidence="1">
    <location>
        <begin position="281"/>
        <end position="303"/>
    </location>
</feature>